<feature type="region of interest" description="Disordered" evidence="1">
    <location>
        <begin position="1"/>
        <end position="79"/>
    </location>
</feature>
<keyword evidence="3" id="KW-1185">Reference proteome</keyword>
<feature type="compositionally biased region" description="Basic residues" evidence="1">
    <location>
        <begin position="541"/>
        <end position="553"/>
    </location>
</feature>
<feature type="compositionally biased region" description="Low complexity" evidence="1">
    <location>
        <begin position="1"/>
        <end position="40"/>
    </location>
</feature>
<dbReference type="EMBL" id="KN832578">
    <property type="protein sequence ID" value="KII83383.1"/>
    <property type="molecule type" value="Genomic_DNA"/>
</dbReference>
<feature type="region of interest" description="Disordered" evidence="1">
    <location>
        <begin position="512"/>
        <end position="577"/>
    </location>
</feature>
<dbReference type="HOGENOM" id="CLU_004236_0_0_1"/>
<feature type="region of interest" description="Disordered" evidence="1">
    <location>
        <begin position="345"/>
        <end position="378"/>
    </location>
</feature>
<evidence type="ECO:0008006" key="4">
    <source>
        <dbReference type="Google" id="ProtNLM"/>
    </source>
</evidence>
<dbReference type="Proteomes" id="UP000053263">
    <property type="component" value="Unassembled WGS sequence"/>
</dbReference>
<name>A0A0C9T5K6_PLICR</name>
<dbReference type="AlphaFoldDB" id="A0A0C9T5K6"/>
<evidence type="ECO:0000313" key="3">
    <source>
        <dbReference type="Proteomes" id="UP000053263"/>
    </source>
</evidence>
<protein>
    <recommendedName>
        <fullName evidence="4">Protein kinase domain-containing protein</fullName>
    </recommendedName>
</protein>
<gene>
    <name evidence="2" type="ORF">PLICRDRAFT_451808</name>
</gene>
<feature type="compositionally biased region" description="Basic and acidic residues" evidence="1">
    <location>
        <begin position="531"/>
        <end position="540"/>
    </location>
</feature>
<dbReference type="OrthoDB" id="3055171at2759"/>
<evidence type="ECO:0000313" key="2">
    <source>
        <dbReference type="EMBL" id="KII83383.1"/>
    </source>
</evidence>
<accession>A0A0C9T5K6</accession>
<organism evidence="2 3">
    <name type="scientific">Plicaturopsis crispa FD-325 SS-3</name>
    <dbReference type="NCBI Taxonomy" id="944288"/>
    <lineage>
        <taxon>Eukaryota</taxon>
        <taxon>Fungi</taxon>
        <taxon>Dikarya</taxon>
        <taxon>Basidiomycota</taxon>
        <taxon>Agaricomycotina</taxon>
        <taxon>Agaricomycetes</taxon>
        <taxon>Agaricomycetidae</taxon>
        <taxon>Amylocorticiales</taxon>
        <taxon>Amylocorticiaceae</taxon>
        <taxon>Plicatura</taxon>
        <taxon>Plicaturopsis crispa</taxon>
    </lineage>
</organism>
<sequence>MSKSRSGSNSQAQSSIGSGSSESTAGSASSNSPSSSSETSSSRRDSGVSTRSPSIASARSVLVPTKRPRPRVRPPSPPADIYEELETVFNWNPQNLDIAEKRVDNSPGRGTRDLCFYAKHIAPHLTLKRVVHVRDLHKKMAHALDEKMAALREQGVSLTSPDSEEGVYTRKGRREYSIRAGRYEMRNEIDVAQFYYRSTACYCLPIASTLAFHPDIWSSILRWSDEPHDGCYPIVDGTFEVMPLRDGLTRKGPDGEPEATIWDYVDDVNFKHLREIGRRYPRLATWQIMKVSVGVDAVLPRLMSMVHKGTFRWRRCRGDPCLPPKQTSESKFVLSKDSPEIVSLITSPLDSSPQPLPPLSDNPSSTPDESSTRNSTEILDDAFRRGGSSFDKFKELDDAHQMYIRNALEASQNRAAARERGPAESESGTLALTEDKLLMKTWTQSIRDNSTLIILHTGNLEFICVRHRESQTLYISDILHLPCMKDPMYGRTVLGVYLTALDDAIRRNTLDSAADKENVRPSTPPAVSTSDDGHESDGSAKKKARRNPPRRARPVGGSRNVKSATSGKSPEKPPPSEEWLIAQVTSPSRSVLLMHLQYDIYHTVNPGIFRRGARINTAPGLTSPSTTPPLTRFPTNERLILVLTSELGGGAVGIVHGGILTVESSRKKSSSLKVAAKLSFTPRQQKALLHEISVYKHMAAQGVEGVPIILGDWHDSEEDGPSCLLMTYAGLSLRDRRAKITPDQRHLPRRFARREPHG</sequence>
<reference evidence="2 3" key="1">
    <citation type="submission" date="2014-06" db="EMBL/GenBank/DDBJ databases">
        <title>Evolutionary Origins and Diversification of the Mycorrhizal Mutualists.</title>
        <authorList>
            <consortium name="DOE Joint Genome Institute"/>
            <consortium name="Mycorrhizal Genomics Consortium"/>
            <person name="Kohler A."/>
            <person name="Kuo A."/>
            <person name="Nagy L.G."/>
            <person name="Floudas D."/>
            <person name="Copeland A."/>
            <person name="Barry K.W."/>
            <person name="Cichocki N."/>
            <person name="Veneault-Fourrey C."/>
            <person name="LaButti K."/>
            <person name="Lindquist E.A."/>
            <person name="Lipzen A."/>
            <person name="Lundell T."/>
            <person name="Morin E."/>
            <person name="Murat C."/>
            <person name="Riley R."/>
            <person name="Ohm R."/>
            <person name="Sun H."/>
            <person name="Tunlid A."/>
            <person name="Henrissat B."/>
            <person name="Grigoriev I.V."/>
            <person name="Hibbett D.S."/>
            <person name="Martin F."/>
        </authorList>
    </citation>
    <scope>NUCLEOTIDE SEQUENCE [LARGE SCALE GENOMIC DNA]</scope>
    <source>
        <strain evidence="2 3">FD-325 SS-3</strain>
    </source>
</reference>
<evidence type="ECO:0000256" key="1">
    <source>
        <dbReference type="SAM" id="MobiDB-lite"/>
    </source>
</evidence>
<proteinExistence type="predicted"/>